<organism evidence="1 2">
    <name type="scientific">Nitrosospira multiformis</name>
    <dbReference type="NCBI Taxonomy" id="1231"/>
    <lineage>
        <taxon>Bacteria</taxon>
        <taxon>Pseudomonadati</taxon>
        <taxon>Pseudomonadota</taxon>
        <taxon>Betaproteobacteria</taxon>
        <taxon>Nitrosomonadales</taxon>
        <taxon>Nitrosomonadaceae</taxon>
        <taxon>Nitrosospira</taxon>
    </lineage>
</organism>
<comment type="caution">
    <text evidence="1">The sequence shown here is derived from an EMBL/GenBank/DDBJ whole genome shotgun (WGS) entry which is preliminary data.</text>
</comment>
<evidence type="ECO:0000313" key="1">
    <source>
        <dbReference type="EMBL" id="PTQ79490.1"/>
    </source>
</evidence>
<evidence type="ECO:0000313" key="2">
    <source>
        <dbReference type="Proteomes" id="UP000244152"/>
    </source>
</evidence>
<dbReference type="Proteomes" id="UP000244152">
    <property type="component" value="Unassembled WGS sequence"/>
</dbReference>
<accession>A0A2T5I6Q1</accession>
<reference evidence="1 2" key="1">
    <citation type="submission" date="2018-04" db="EMBL/GenBank/DDBJ databases">
        <title>Active sludge and wastewater microbial communities from Klosterneuburg, Austria.</title>
        <authorList>
            <person name="Wagner M."/>
        </authorList>
    </citation>
    <scope>NUCLEOTIDE SEQUENCE [LARGE SCALE GENOMIC DNA]</scope>
    <source>
        <strain evidence="1 2">Nl12</strain>
    </source>
</reference>
<sequence length="338" mass="37099">MEGENALKKAEIFHDGVWVIKKLRAAIPEDPFEVLVNGRSMGMAKLLSFAKCVSNTSRFPQVLVIYSSGYLRLKAGADPAPPLTFGQSLILGPAISGTSTSCPKKTLFFHPQLERVAIDTSQLNQNGTGRLLIRITASRTNRSLKSGKTNQIMALTWLLTLEEPHDLATILHVTGTFEFTQDVIPDPMQTRTFESVRLLQISTMFIDNVRHDVDALRLHVENDVVTLSYDSSLANLLLPVMPRSLNPAMPVFDSIHSDDAGRPNGDTPSYRVRINSITGPTTGPIMVRAFFNSSRNLRHDNMGIWAFQRAPASIKKGAAGSIDYTVTASVNAHSLEAV</sequence>
<protein>
    <submittedName>
        <fullName evidence="1">Uncharacterized protein</fullName>
    </submittedName>
</protein>
<gene>
    <name evidence="1" type="ORF">C8R21_12738</name>
</gene>
<name>A0A2T5I6Q1_9PROT</name>
<dbReference type="AlphaFoldDB" id="A0A2T5I6Q1"/>
<dbReference type="EMBL" id="QAOK01000027">
    <property type="protein sequence ID" value="PTQ79490.1"/>
    <property type="molecule type" value="Genomic_DNA"/>
</dbReference>
<proteinExistence type="predicted"/>